<dbReference type="Proteomes" id="UP000595318">
    <property type="component" value="Segment"/>
</dbReference>
<evidence type="ECO:0000313" key="2">
    <source>
        <dbReference type="Proteomes" id="UP000595318"/>
    </source>
</evidence>
<organism evidence="1 2">
    <name type="scientific">Bacillus phage Anthos</name>
    <dbReference type="NCBI Taxonomy" id="2796502"/>
    <lineage>
        <taxon>Viruses</taxon>
        <taxon>Duplodnaviria</taxon>
        <taxon>Heunggongvirae</taxon>
        <taxon>Uroviricota</taxon>
        <taxon>Caudoviricetes</taxon>
        <taxon>Herelleviridae</taxon>
        <taxon>Bastillevirinae</taxon>
        <taxon>Bequatrovirus</taxon>
        <taxon>Bequatrovirus troll</taxon>
    </lineage>
</organism>
<accession>A0A7U3T9D8</accession>
<name>A0A7U3T9D8_9CAUD</name>
<gene>
    <name evidence="1" type="ORF">ANTHOS_282</name>
</gene>
<protein>
    <submittedName>
        <fullName evidence="1">Uncharacterized protein</fullName>
    </submittedName>
</protein>
<reference evidence="1 2" key="1">
    <citation type="submission" date="2020-11" db="EMBL/GenBank/DDBJ databases">
        <authorList>
            <person name="Agnes T.J."/>
            <person name="Ahmed A."/>
            <person name="Ahmed S."/>
            <person name="Barragan J.M."/>
            <person name="Baumgarten L.N."/>
            <person name="Christian S."/>
            <person name="Coyne C."/>
            <person name="Dadzie B."/>
            <person name="Deng B.C."/>
            <person name="Dickerson K."/>
            <person name="Dozier E."/>
            <person name="Farooq M."/>
            <person name="Hennigan A.J."/>
            <person name="Kang D."/>
            <person name="Khan A."/>
            <person name="Khan Z.K."/>
            <person name="Kjerulf A.B."/>
            <person name="Kolosey V."/>
            <person name="Lee V.H."/>
            <person name="Llontop-Maldonado V."/>
            <person name="Lu N."/>
            <person name="Majekodunmi A."/>
            <person name="Malik H.W."/>
            <person name="Marcellino S.C."/>
            <person name="Michelin M.A."/>
            <person name="Mitchell K."/>
            <person name="Ogunsan O."/>
            <person name="Patel B.R."/>
            <person name="Smith A."/>
            <person name="Sweeney P."/>
            <person name="Vaishnav N."/>
            <person name="Wallace S.A."/>
            <person name="Warfield J.C."/>
            <person name="Worrent L.D."/>
            <person name="Zehra A."/>
            <person name="Avazpour P."/>
            <person name="Kim F.M."/>
            <person name="Mason K."/>
            <person name="Nguyen D.A."/>
            <person name="Pettit S.M."/>
            <person name="Zhou O.J."/>
            <person name="Brissett D.L."/>
            <person name="Gualtieri C."/>
            <person name="Hufford T.M."/>
            <person name="Ko J.M."/>
            <person name="Novak J.K."/>
            <person name="Smith Z.M."/>
            <person name="Erill I."/>
            <person name="Caruso S.M."/>
        </authorList>
    </citation>
    <scope>NUCLEOTIDE SEQUENCE [LARGE SCALE GENOMIC DNA]</scope>
</reference>
<dbReference type="EMBL" id="MW281503">
    <property type="protein sequence ID" value="QPY77518.1"/>
    <property type="molecule type" value="Genomic_DNA"/>
</dbReference>
<proteinExistence type="predicted"/>
<evidence type="ECO:0000313" key="1">
    <source>
        <dbReference type="EMBL" id="QPY77518.1"/>
    </source>
</evidence>
<sequence>MLNMERYINKHVILDVKVDNNVYQVKGKVIGANDNIVKLETYKHRKVNTRYISPGKIVGVEDITIL</sequence>